<proteinExistence type="predicted"/>
<keyword evidence="1" id="KW-1185">Reference proteome</keyword>
<reference evidence="1" key="1">
    <citation type="journal article" date="2013" name="Genome Biol.">
        <title>Reference genomes and transcriptomes of Nicotiana sylvestris and Nicotiana tomentosiformis.</title>
        <authorList>
            <person name="Sierro N."/>
            <person name="Battey J.N."/>
            <person name="Ouadi S."/>
            <person name="Bovet L."/>
            <person name="Goepfert S."/>
            <person name="Bakaher N."/>
            <person name="Peitsch M.C."/>
            <person name="Ivanov N.V."/>
        </authorList>
    </citation>
    <scope>NUCLEOTIDE SEQUENCE [LARGE SCALE GENOMIC DNA]</scope>
</reference>
<dbReference type="Proteomes" id="UP000189701">
    <property type="component" value="Unplaced"/>
</dbReference>
<reference evidence="2" key="2">
    <citation type="submission" date="2025-08" db="UniProtKB">
        <authorList>
            <consortium name="RefSeq"/>
        </authorList>
    </citation>
    <scope>IDENTIFICATION</scope>
    <source>
        <tissue evidence="2">Leaf</tissue>
    </source>
</reference>
<sequence length="56" mass="6258">MDGDKQLNIPILLGSGENDNLVLISDLADLQKESFRKIIKENEMESLAPLVHTLHT</sequence>
<gene>
    <name evidence="2" type="primary">LOC104218433</name>
</gene>
<protein>
    <submittedName>
        <fullName evidence="2">Uncharacterized protein LOC104218433</fullName>
    </submittedName>
</protein>
<organism evidence="1 2">
    <name type="scientific">Nicotiana sylvestris</name>
    <name type="common">Wood tobacco</name>
    <name type="synonym">South American tobacco</name>
    <dbReference type="NCBI Taxonomy" id="4096"/>
    <lineage>
        <taxon>Eukaryota</taxon>
        <taxon>Viridiplantae</taxon>
        <taxon>Streptophyta</taxon>
        <taxon>Embryophyta</taxon>
        <taxon>Tracheophyta</taxon>
        <taxon>Spermatophyta</taxon>
        <taxon>Magnoliopsida</taxon>
        <taxon>eudicotyledons</taxon>
        <taxon>Gunneridae</taxon>
        <taxon>Pentapetalae</taxon>
        <taxon>asterids</taxon>
        <taxon>lamiids</taxon>
        <taxon>Solanales</taxon>
        <taxon>Solanaceae</taxon>
        <taxon>Nicotianoideae</taxon>
        <taxon>Nicotianeae</taxon>
        <taxon>Nicotiana</taxon>
    </lineage>
</organism>
<accession>A0A1U7VLJ5</accession>
<dbReference type="RefSeq" id="XP_009767223.1">
    <property type="nucleotide sequence ID" value="XM_009768921.1"/>
</dbReference>
<evidence type="ECO:0000313" key="1">
    <source>
        <dbReference type="Proteomes" id="UP000189701"/>
    </source>
</evidence>
<name>A0A1U7VLJ5_NICSY</name>
<dbReference type="AlphaFoldDB" id="A0A1U7VLJ5"/>
<evidence type="ECO:0000313" key="2">
    <source>
        <dbReference type="RefSeq" id="XP_009767223.1"/>
    </source>
</evidence>